<dbReference type="PANTHER" id="PTHR20882">
    <property type="entry name" value="CYTOPLASMIC TRNA 2-THIOLATION PROTEIN 2"/>
    <property type="match status" value="1"/>
</dbReference>
<sequence length="534" mass="56557">MADARPCVRCRTAPGVVPVREAVYCAACYSRVFAEKTRASLELVRGAVLLQSVVEPWAAERAPPPPAFAVAFSGGTASCALLHAIAQSFQSGGQPYVPARAPEFARIDALFVDDGQMPVADAERLAARLAPNATFVPLRLDSVYDRGGVACTLEPRGGPRWLAEQPTSCADTPAALHTLLDAVHPASTPRTGVAAARTRAEDVRALFVHRVLLDAARERGCAALLYGHSAARTAALLLEGLAKGAGHKLPIESAPSQWWAGERDVLVVHPLRTHLPTELAYYASAHGFGAPPDAHKDWSYEANADKSSIGRLTQSLVDSLQHGVSSTVSTVAGTGAKLVYRADPVWEVHGGADAPSASAPAVPLARAEPPRDAPRDYPRIGAKGEALVRAAQHANRYDVHAEPHVCPLCLYPAQRGAAEWRAARSVTTHDAPARARDALDLRTRLCYSCLQVLDVPEPPAHAPAQAAAELLLPRYVLDAVQPRVRAARAVRVPEAPDDAAPAPNEPHVPGGRASHAAVPVSRDAMRASVASYLL</sequence>
<comment type="similarity">
    <text evidence="3">Belongs to the CTU2/NCS2 family.</text>
</comment>
<dbReference type="SUPFAM" id="SSF52402">
    <property type="entry name" value="Adenine nucleotide alpha hydrolases-like"/>
    <property type="match status" value="1"/>
</dbReference>
<dbReference type="GO" id="GO:0016783">
    <property type="term" value="F:sulfurtransferase activity"/>
    <property type="evidence" value="ECO:0007669"/>
    <property type="project" value="TreeGrafter"/>
</dbReference>
<reference evidence="5" key="1">
    <citation type="submission" date="2023-03" db="EMBL/GenBank/DDBJ databases">
        <title>Mating type loci evolution in Malassezia.</title>
        <authorList>
            <person name="Coelho M.A."/>
        </authorList>
    </citation>
    <scope>NUCLEOTIDE SEQUENCE</scope>
    <source>
        <strain evidence="5">CBS 7876</strain>
    </source>
</reference>
<comment type="function">
    <text evidence="3">Plays a central role in 2-thiolation of mcm(5)S(2)U at tRNA wobble positions of tRNA(Lys), tRNA(Glu) and tRNA(Gln). May act by forming a heterodimer with NCS6 that ligates sulfur from thiocarboxylated URM1 onto the uridine of tRNAs at wobble position. Prior mcm(5) tRNA modification by the elongator complex is required for 2-thiolation. May also be involved in protein urmylation.</text>
</comment>
<dbReference type="GO" id="GO:0002143">
    <property type="term" value="P:tRNA wobble position uridine thiolation"/>
    <property type="evidence" value="ECO:0007669"/>
    <property type="project" value="TreeGrafter"/>
</dbReference>
<keyword evidence="1 3" id="KW-0963">Cytoplasm</keyword>
<dbReference type="InterPro" id="IPR019407">
    <property type="entry name" value="CTU2"/>
</dbReference>
<keyword evidence="2 3" id="KW-0819">tRNA processing</keyword>
<dbReference type="Pfam" id="PF10288">
    <property type="entry name" value="CTU2"/>
    <property type="match status" value="1"/>
</dbReference>
<organism evidence="5 6">
    <name type="scientific">Malassezia obtusa</name>
    <dbReference type="NCBI Taxonomy" id="76774"/>
    <lineage>
        <taxon>Eukaryota</taxon>
        <taxon>Fungi</taxon>
        <taxon>Dikarya</taxon>
        <taxon>Basidiomycota</taxon>
        <taxon>Ustilaginomycotina</taxon>
        <taxon>Malasseziomycetes</taxon>
        <taxon>Malasseziales</taxon>
        <taxon>Malasseziaceae</taxon>
        <taxon>Malassezia</taxon>
    </lineage>
</organism>
<accession>A0AAF0DWT4</accession>
<proteinExistence type="inferred from homology"/>
<evidence type="ECO:0000256" key="2">
    <source>
        <dbReference type="ARBA" id="ARBA00022694"/>
    </source>
</evidence>
<feature type="compositionally biased region" description="Low complexity" evidence="4">
    <location>
        <begin position="352"/>
        <end position="367"/>
    </location>
</feature>
<dbReference type="Gene3D" id="3.40.50.620">
    <property type="entry name" value="HUPs"/>
    <property type="match status" value="1"/>
</dbReference>
<keyword evidence="6" id="KW-1185">Reference proteome</keyword>
<evidence type="ECO:0000256" key="1">
    <source>
        <dbReference type="ARBA" id="ARBA00022490"/>
    </source>
</evidence>
<gene>
    <name evidence="3 5" type="primary">CTU2</name>
    <name evidence="3" type="synonym">NCS2</name>
    <name evidence="5" type="ORF">MOBT1_000686</name>
</gene>
<dbReference type="EMBL" id="CP119934">
    <property type="protein sequence ID" value="WFD02003.1"/>
    <property type="molecule type" value="Genomic_DNA"/>
</dbReference>
<name>A0AAF0DWT4_9BASI</name>
<dbReference type="GO" id="GO:0005829">
    <property type="term" value="C:cytosol"/>
    <property type="evidence" value="ECO:0007669"/>
    <property type="project" value="TreeGrafter"/>
</dbReference>
<comment type="subcellular location">
    <subcellularLocation>
        <location evidence="3">Cytoplasm</location>
    </subcellularLocation>
</comment>
<dbReference type="AlphaFoldDB" id="A0AAF0DWT4"/>
<comment type="pathway">
    <text evidence="3">tRNA modification; 5-methoxycarbonylmethyl-2-thiouridine-tRNA biosynthesis.</text>
</comment>
<feature type="region of interest" description="Disordered" evidence="4">
    <location>
        <begin position="352"/>
        <end position="376"/>
    </location>
</feature>
<evidence type="ECO:0000256" key="4">
    <source>
        <dbReference type="SAM" id="MobiDB-lite"/>
    </source>
</evidence>
<dbReference type="GO" id="GO:0016779">
    <property type="term" value="F:nucleotidyltransferase activity"/>
    <property type="evidence" value="ECO:0007669"/>
    <property type="project" value="UniProtKB-UniRule"/>
</dbReference>
<dbReference type="Proteomes" id="UP001214603">
    <property type="component" value="Chromosome 1"/>
</dbReference>
<dbReference type="HAMAP" id="MF_03054">
    <property type="entry name" value="CTU2"/>
    <property type="match status" value="1"/>
</dbReference>
<evidence type="ECO:0000256" key="3">
    <source>
        <dbReference type="HAMAP-Rule" id="MF_03054"/>
    </source>
</evidence>
<feature type="region of interest" description="Disordered" evidence="4">
    <location>
        <begin position="494"/>
        <end position="519"/>
    </location>
</feature>
<dbReference type="GO" id="GO:0000049">
    <property type="term" value="F:tRNA binding"/>
    <property type="evidence" value="ECO:0007669"/>
    <property type="project" value="InterPro"/>
</dbReference>
<dbReference type="PANTHER" id="PTHR20882:SF14">
    <property type="entry name" value="CYTOPLASMIC TRNA 2-THIOLATION PROTEIN 2"/>
    <property type="match status" value="1"/>
</dbReference>
<dbReference type="GO" id="GO:0032447">
    <property type="term" value="P:protein urmylation"/>
    <property type="evidence" value="ECO:0007669"/>
    <property type="project" value="UniProtKB-UniRule"/>
</dbReference>
<protein>
    <recommendedName>
        <fullName evidence="3">Cytoplasmic tRNA 2-thiolation protein 2</fullName>
    </recommendedName>
</protein>
<evidence type="ECO:0000313" key="6">
    <source>
        <dbReference type="Proteomes" id="UP001214603"/>
    </source>
</evidence>
<dbReference type="InterPro" id="IPR014729">
    <property type="entry name" value="Rossmann-like_a/b/a_fold"/>
</dbReference>
<evidence type="ECO:0000313" key="5">
    <source>
        <dbReference type="EMBL" id="WFD02003.1"/>
    </source>
</evidence>